<sequence>MSSQLQDTVDTLATQLQRAVAIDDPQLHLLAHSPHREPVDKVRLASIMNRDVSADVLDYFLSTGVKHAEEPVRIPANPALGMWSRICAPIRCEGLLLGYLFFIDNDEACGPRELALAASAAHTAGMILYQQRLLHEVERARERELVQDLLNGDPALRQNVAAEIIERGHLEHNPGVVVTVIQPATSVDIIDGPTSASDLRFAVTAALEDVRRGISPRHSMQLDRPGHGVLLIDTHDLAVGHRTLRDVATDLKTALTKRLTGRISTDCVIVGVSDPAATLVQIQECYQQAMTAAHVASVIPSLGDIVFWSDLGIYQILSQMPPESLTKGTLHRAVARLLDTHKHGPLIETLETYLDHAGDAAATAKALSLHRSSLYYRLDKIRKLTEADLDSGHDRLALHLSLKIARLGRLL</sequence>
<dbReference type="Gene3D" id="3.30.450.40">
    <property type="match status" value="1"/>
</dbReference>
<dbReference type="RefSeq" id="WP_066027884.1">
    <property type="nucleotide sequence ID" value="NZ_JAURUE010000002.1"/>
</dbReference>
<accession>A0ABT9L3C5</accession>
<evidence type="ECO:0000259" key="2">
    <source>
        <dbReference type="Pfam" id="PF13556"/>
    </source>
</evidence>
<comment type="caution">
    <text evidence="4">The sequence shown here is derived from an EMBL/GenBank/DDBJ whole genome shotgun (WGS) entry which is preliminary data.</text>
</comment>
<dbReference type="InterPro" id="IPR051448">
    <property type="entry name" value="CdaR-like_regulators"/>
</dbReference>
<evidence type="ECO:0000313" key="5">
    <source>
        <dbReference type="Proteomes" id="UP001234880"/>
    </source>
</evidence>
<dbReference type="InterPro" id="IPR042070">
    <property type="entry name" value="PucR_C-HTH_sf"/>
</dbReference>
<dbReference type="PANTHER" id="PTHR33744">
    <property type="entry name" value="CARBOHYDRATE DIACID REGULATOR"/>
    <property type="match status" value="1"/>
</dbReference>
<evidence type="ECO:0008006" key="6">
    <source>
        <dbReference type="Google" id="ProtNLM"/>
    </source>
</evidence>
<evidence type="ECO:0000313" key="4">
    <source>
        <dbReference type="EMBL" id="MDP9615204.1"/>
    </source>
</evidence>
<dbReference type="InterPro" id="IPR025736">
    <property type="entry name" value="PucR_C-HTH_dom"/>
</dbReference>
<feature type="domain" description="PucR C-terminal helix-turn-helix" evidence="2">
    <location>
        <begin position="346"/>
        <end position="404"/>
    </location>
</feature>
<keyword evidence="5" id="KW-1185">Reference proteome</keyword>
<evidence type="ECO:0000256" key="1">
    <source>
        <dbReference type="ARBA" id="ARBA00006754"/>
    </source>
</evidence>
<dbReference type="Proteomes" id="UP001234880">
    <property type="component" value="Unassembled WGS sequence"/>
</dbReference>
<dbReference type="Pfam" id="PF13556">
    <property type="entry name" value="HTH_30"/>
    <property type="match status" value="1"/>
</dbReference>
<dbReference type="Gene3D" id="1.10.10.2840">
    <property type="entry name" value="PucR C-terminal helix-turn-helix domain"/>
    <property type="match status" value="1"/>
</dbReference>
<proteinExistence type="inferred from homology"/>
<protein>
    <recommendedName>
        <fullName evidence="6">CdaR family transcriptional regulator</fullName>
    </recommendedName>
</protein>
<organism evidence="4 5">
    <name type="scientific">Streptomyces demainii</name>
    <dbReference type="NCBI Taxonomy" id="588122"/>
    <lineage>
        <taxon>Bacteria</taxon>
        <taxon>Bacillati</taxon>
        <taxon>Actinomycetota</taxon>
        <taxon>Actinomycetes</taxon>
        <taxon>Kitasatosporales</taxon>
        <taxon>Streptomycetaceae</taxon>
        <taxon>Streptomyces</taxon>
    </lineage>
</organism>
<dbReference type="InterPro" id="IPR029016">
    <property type="entry name" value="GAF-like_dom_sf"/>
</dbReference>
<feature type="domain" description="CdaR GGDEF-like" evidence="3">
    <location>
        <begin position="169"/>
        <end position="295"/>
    </location>
</feature>
<gene>
    <name evidence="4" type="ORF">JOF35_007542</name>
</gene>
<evidence type="ECO:0000259" key="3">
    <source>
        <dbReference type="Pfam" id="PF17853"/>
    </source>
</evidence>
<dbReference type="SUPFAM" id="SSF55781">
    <property type="entry name" value="GAF domain-like"/>
    <property type="match status" value="1"/>
</dbReference>
<dbReference type="EMBL" id="JAURUE010000002">
    <property type="protein sequence ID" value="MDP9615204.1"/>
    <property type="molecule type" value="Genomic_DNA"/>
</dbReference>
<reference evidence="4 5" key="1">
    <citation type="submission" date="2023-07" db="EMBL/GenBank/DDBJ databases">
        <title>Sequencing the genomes of 1000 actinobacteria strains.</title>
        <authorList>
            <person name="Klenk H.-P."/>
        </authorList>
    </citation>
    <scope>NUCLEOTIDE SEQUENCE [LARGE SCALE GENOMIC DNA]</scope>
    <source>
        <strain evidence="4 5">DSM 41600</strain>
    </source>
</reference>
<name>A0ABT9L3C5_9ACTN</name>
<comment type="similarity">
    <text evidence="1">Belongs to the CdaR family.</text>
</comment>
<dbReference type="Pfam" id="PF17853">
    <property type="entry name" value="GGDEF_2"/>
    <property type="match status" value="1"/>
</dbReference>
<dbReference type="InterPro" id="IPR041522">
    <property type="entry name" value="CdaR_GGDEF"/>
</dbReference>
<dbReference type="PANTHER" id="PTHR33744:SF1">
    <property type="entry name" value="DNA-BINDING TRANSCRIPTIONAL ACTIVATOR ADER"/>
    <property type="match status" value="1"/>
</dbReference>